<evidence type="ECO:0000256" key="9">
    <source>
        <dbReference type="SAM" id="MobiDB-lite"/>
    </source>
</evidence>
<evidence type="ECO:0000256" key="3">
    <source>
        <dbReference type="ARBA" id="ARBA00022801"/>
    </source>
</evidence>
<dbReference type="Proteomes" id="UP000077266">
    <property type="component" value="Unassembled WGS sequence"/>
</dbReference>
<dbReference type="CDD" id="cd24040">
    <property type="entry name" value="ASKHA_NBD_GDA1"/>
    <property type="match status" value="1"/>
</dbReference>
<organism evidence="11 12">
    <name type="scientific">Exidia glandulosa HHB12029</name>
    <dbReference type="NCBI Taxonomy" id="1314781"/>
    <lineage>
        <taxon>Eukaryota</taxon>
        <taxon>Fungi</taxon>
        <taxon>Dikarya</taxon>
        <taxon>Basidiomycota</taxon>
        <taxon>Agaricomycotina</taxon>
        <taxon>Agaricomycetes</taxon>
        <taxon>Auriculariales</taxon>
        <taxon>Exidiaceae</taxon>
        <taxon>Exidia</taxon>
    </lineage>
</organism>
<gene>
    <name evidence="11" type="ORF">EXIGLDRAFT_602796</name>
</gene>
<reference evidence="11 12" key="1">
    <citation type="journal article" date="2016" name="Mol. Biol. Evol.">
        <title>Comparative Genomics of Early-Diverging Mushroom-Forming Fungi Provides Insights into the Origins of Lignocellulose Decay Capabilities.</title>
        <authorList>
            <person name="Nagy L.G."/>
            <person name="Riley R."/>
            <person name="Tritt A."/>
            <person name="Adam C."/>
            <person name="Daum C."/>
            <person name="Floudas D."/>
            <person name="Sun H."/>
            <person name="Yadav J.S."/>
            <person name="Pangilinan J."/>
            <person name="Larsson K.H."/>
            <person name="Matsuura K."/>
            <person name="Barry K."/>
            <person name="Labutti K."/>
            <person name="Kuo R."/>
            <person name="Ohm R.A."/>
            <person name="Bhattacharya S.S."/>
            <person name="Shirouzu T."/>
            <person name="Yoshinaga Y."/>
            <person name="Martin F.M."/>
            <person name="Grigoriev I.V."/>
            <person name="Hibbett D.S."/>
        </authorList>
    </citation>
    <scope>NUCLEOTIDE SEQUENCE [LARGE SCALE GENOMIC DNA]</scope>
    <source>
        <strain evidence="11 12">HHB12029</strain>
    </source>
</reference>
<evidence type="ECO:0000256" key="10">
    <source>
        <dbReference type="SAM" id="Phobius"/>
    </source>
</evidence>
<feature type="region of interest" description="Disordered" evidence="9">
    <location>
        <begin position="108"/>
        <end position="129"/>
    </location>
</feature>
<sequence length="571" mass="62543">MRGNYHKLSILSRVTGGGDNGPPSSGLYERLENGGPDGNGSQRRGKFAWKKFAIGAAALIFIVWLVGPRKQAAKIFGSEDGERAADAVGAPEKVPANHVEAFEDDVDDELAHPPPRKTVSQATDPDPSKTIFCTTPHASAKRLVQWALMIDAGSTGSRIHAYKFNNCGPSPDYEYEVFKMTQPGLSSFGDDPEKAAQSLDALLDLAVQSVPESLHKCTPVAVKATAGLRLLGQAKSEAILKAVETRLHDKYPFPVLEKDGVVVMDGKDEGVYAWITVNYLLDAFQPSVHSHAVLDLGGGSTQIVFEPSILAQNPVVDGEHKYSLTFGKEHRELYQHSYLGYGLMSARKSVHRLVEFMHTLNFASGETEQNMNTVHSPCLAVGTRRDIELPVGPGGELRNVTLDGADIGSFEACRRVVELVMAKDAVCQVKPCSFHGVYQPSLLDSFPNGKVVLLSYFYDRINPLLPFDAASSASSQPQLTVGSVAMLAQRVCAGEESWQKYWGTNEDAMEELRGRPEYCLDLTFQHALLRLGYEFEDTREVSIQKKLRNTELGWCLGATMVMLHGDLQCRV</sequence>
<dbReference type="PANTHER" id="PTHR11782">
    <property type="entry name" value="ADENOSINE/GUANOSINE DIPHOSPHATASE"/>
    <property type="match status" value="1"/>
</dbReference>
<keyword evidence="7" id="KW-0067">ATP-binding</keyword>
<keyword evidence="3 8" id="KW-0378">Hydrolase</keyword>
<accession>A0A165P3M0</accession>
<dbReference type="InterPro" id="IPR000407">
    <property type="entry name" value="GDA1_CD39_NTPase"/>
</dbReference>
<evidence type="ECO:0000256" key="5">
    <source>
        <dbReference type="ARBA" id="ARBA00038903"/>
    </source>
</evidence>
<dbReference type="GO" id="GO:0000139">
    <property type="term" value="C:Golgi membrane"/>
    <property type="evidence" value="ECO:0007669"/>
    <property type="project" value="UniProtKB-SubCell"/>
</dbReference>
<feature type="binding site" evidence="7">
    <location>
        <begin position="298"/>
        <end position="302"/>
    </location>
    <ligand>
        <name>ATP</name>
        <dbReference type="ChEBI" id="CHEBI:30616"/>
    </ligand>
</feature>
<dbReference type="GO" id="GO:0017111">
    <property type="term" value="F:ribonucleoside triphosphate phosphatase activity"/>
    <property type="evidence" value="ECO:0007669"/>
    <property type="project" value="TreeGrafter"/>
</dbReference>
<dbReference type="Pfam" id="PF01150">
    <property type="entry name" value="GDA1_CD39"/>
    <property type="match status" value="1"/>
</dbReference>
<name>A0A165P3M0_EXIGL</name>
<evidence type="ECO:0000256" key="4">
    <source>
        <dbReference type="ARBA" id="ARBA00037742"/>
    </source>
</evidence>
<proteinExistence type="inferred from homology"/>
<dbReference type="AlphaFoldDB" id="A0A165P3M0"/>
<dbReference type="FunCoup" id="A0A165P3M0">
    <property type="interactions" value="224"/>
</dbReference>
<dbReference type="STRING" id="1314781.A0A165P3M0"/>
<dbReference type="PROSITE" id="PS01238">
    <property type="entry name" value="GDA1_CD39_NTPASE"/>
    <property type="match status" value="1"/>
</dbReference>
<dbReference type="Gene3D" id="3.30.420.40">
    <property type="match status" value="1"/>
</dbReference>
<comment type="function">
    <text evidence="4">After transfer of sugars to endogenous macromolecular acceptors, the enzyme converts nucleoside diphosphates to nucleoside monophosphates which in turn exit the Golgi lumen in a coupled antiporter reaction, allowing entry of additional nucleotide sugar from the cytosol.</text>
</comment>
<feature type="active site" description="Proton acceptor" evidence="6">
    <location>
        <position position="269"/>
    </location>
</feature>
<evidence type="ECO:0000256" key="2">
    <source>
        <dbReference type="ARBA" id="ARBA00009283"/>
    </source>
</evidence>
<dbReference type="Gene3D" id="3.30.420.150">
    <property type="entry name" value="Exopolyphosphatase. Domain 2"/>
    <property type="match status" value="1"/>
</dbReference>
<dbReference type="GO" id="GO:0045134">
    <property type="term" value="F:UDP phosphatase activity"/>
    <property type="evidence" value="ECO:0007669"/>
    <property type="project" value="TreeGrafter"/>
</dbReference>
<evidence type="ECO:0000313" key="11">
    <source>
        <dbReference type="EMBL" id="KZW01594.1"/>
    </source>
</evidence>
<comment type="similarity">
    <text evidence="2 8">Belongs to the GDA1/CD39 NTPase family.</text>
</comment>
<evidence type="ECO:0000313" key="12">
    <source>
        <dbReference type="Proteomes" id="UP000077266"/>
    </source>
</evidence>
<dbReference type="GO" id="GO:0004382">
    <property type="term" value="F:GDP phosphatase activity"/>
    <property type="evidence" value="ECO:0007669"/>
    <property type="project" value="UniProtKB-EC"/>
</dbReference>
<dbReference type="OrthoDB" id="6372431at2759"/>
<evidence type="ECO:0000256" key="6">
    <source>
        <dbReference type="PIRSR" id="PIRSR600407-1"/>
    </source>
</evidence>
<keyword evidence="10" id="KW-1133">Transmembrane helix</keyword>
<dbReference type="GO" id="GO:0006487">
    <property type="term" value="P:protein N-linked glycosylation"/>
    <property type="evidence" value="ECO:0007669"/>
    <property type="project" value="TreeGrafter"/>
</dbReference>
<evidence type="ECO:0000256" key="7">
    <source>
        <dbReference type="PIRSR" id="PIRSR600407-2"/>
    </source>
</evidence>
<evidence type="ECO:0000256" key="1">
    <source>
        <dbReference type="ARBA" id="ARBA00004323"/>
    </source>
</evidence>
<feature type="transmembrane region" description="Helical" evidence="10">
    <location>
        <begin position="48"/>
        <end position="67"/>
    </location>
</feature>
<feature type="region of interest" description="Disordered" evidence="9">
    <location>
        <begin position="13"/>
        <end position="42"/>
    </location>
</feature>
<dbReference type="PANTHER" id="PTHR11782:SF83">
    <property type="entry name" value="GUANOSINE-DIPHOSPHATASE"/>
    <property type="match status" value="1"/>
</dbReference>
<keyword evidence="12" id="KW-1185">Reference proteome</keyword>
<dbReference type="GO" id="GO:0005524">
    <property type="term" value="F:ATP binding"/>
    <property type="evidence" value="ECO:0007669"/>
    <property type="project" value="UniProtKB-KW"/>
</dbReference>
<dbReference type="InParanoid" id="A0A165P3M0"/>
<dbReference type="GO" id="GO:0009134">
    <property type="term" value="P:nucleoside diphosphate catabolic process"/>
    <property type="evidence" value="ECO:0007669"/>
    <property type="project" value="TreeGrafter"/>
</dbReference>
<keyword evidence="10" id="KW-0812">Transmembrane</keyword>
<evidence type="ECO:0000256" key="8">
    <source>
        <dbReference type="RuleBase" id="RU003833"/>
    </source>
</evidence>
<keyword evidence="7" id="KW-0547">Nucleotide-binding</keyword>
<keyword evidence="10" id="KW-0472">Membrane</keyword>
<dbReference type="EC" id="3.6.1.42" evidence="5"/>
<comment type="subcellular location">
    <subcellularLocation>
        <location evidence="1">Golgi apparatus membrane</location>
        <topology evidence="1">Single-pass type II membrane protein</topology>
    </subcellularLocation>
</comment>
<dbReference type="EMBL" id="KV425893">
    <property type="protein sequence ID" value="KZW01594.1"/>
    <property type="molecule type" value="Genomic_DNA"/>
</dbReference>
<protein>
    <recommendedName>
        <fullName evidence="5">guanosine-diphosphatase</fullName>
        <ecNumber evidence="5">3.6.1.42</ecNumber>
    </recommendedName>
</protein>